<sequence length="169" mass="18303">MCSGSKRKPTQTCFIMDTDSHKQDGLCYNFSILLELTASDDLLGFKIAIEEEGHDIDEPGLWYGRRTGSRKMGACGSDGATALHCAASGGSSSSPEIVKLLLDASADIDSVDANGNRPADLIARGCLLGFHSRKKVLESLLRGDGGVVEIDVFVMEWLKKRGYKNSLRF</sequence>
<protein>
    <submittedName>
        <fullName evidence="1">Uncharacterized protein</fullName>
    </submittedName>
</protein>
<proteinExistence type="predicted"/>
<comment type="caution">
    <text evidence="1">The sequence shown here is derived from an EMBL/GenBank/DDBJ whole genome shotgun (WGS) entry which is preliminary data.</text>
</comment>
<name>A0ACC1AA52_9ROSI</name>
<accession>A0ACC1AA52</accession>
<reference evidence="2" key="1">
    <citation type="journal article" date="2023" name="G3 (Bethesda)">
        <title>Genome assembly and association tests identify interacting loci associated with vigor, precocity, and sex in interspecific pistachio rootstocks.</title>
        <authorList>
            <person name="Palmer W."/>
            <person name="Jacygrad E."/>
            <person name="Sagayaradj S."/>
            <person name="Cavanaugh K."/>
            <person name="Han R."/>
            <person name="Bertier L."/>
            <person name="Beede B."/>
            <person name="Kafkas S."/>
            <person name="Golino D."/>
            <person name="Preece J."/>
            <person name="Michelmore R."/>
        </authorList>
    </citation>
    <scope>NUCLEOTIDE SEQUENCE [LARGE SCALE GENOMIC DNA]</scope>
</reference>
<organism evidence="1 2">
    <name type="scientific">Pistacia atlantica</name>
    <dbReference type="NCBI Taxonomy" id="434234"/>
    <lineage>
        <taxon>Eukaryota</taxon>
        <taxon>Viridiplantae</taxon>
        <taxon>Streptophyta</taxon>
        <taxon>Embryophyta</taxon>
        <taxon>Tracheophyta</taxon>
        <taxon>Spermatophyta</taxon>
        <taxon>Magnoliopsida</taxon>
        <taxon>eudicotyledons</taxon>
        <taxon>Gunneridae</taxon>
        <taxon>Pentapetalae</taxon>
        <taxon>rosids</taxon>
        <taxon>malvids</taxon>
        <taxon>Sapindales</taxon>
        <taxon>Anacardiaceae</taxon>
        <taxon>Pistacia</taxon>
    </lineage>
</organism>
<dbReference type="Proteomes" id="UP001164250">
    <property type="component" value="Chromosome 11"/>
</dbReference>
<evidence type="ECO:0000313" key="2">
    <source>
        <dbReference type="Proteomes" id="UP001164250"/>
    </source>
</evidence>
<evidence type="ECO:0000313" key="1">
    <source>
        <dbReference type="EMBL" id="KAJ0084394.1"/>
    </source>
</evidence>
<keyword evidence="2" id="KW-1185">Reference proteome</keyword>
<gene>
    <name evidence="1" type="ORF">Patl1_31095</name>
</gene>
<dbReference type="EMBL" id="CM047907">
    <property type="protein sequence ID" value="KAJ0084394.1"/>
    <property type="molecule type" value="Genomic_DNA"/>
</dbReference>